<dbReference type="Pfam" id="PF04074">
    <property type="entry name" value="DUF386"/>
    <property type="match status" value="1"/>
</dbReference>
<evidence type="ECO:0000313" key="1">
    <source>
        <dbReference type="EMBL" id="MDF1612962.1"/>
    </source>
</evidence>
<dbReference type="Gene3D" id="2.60.120.370">
    <property type="entry name" value="YhcH/YjgK/YiaL"/>
    <property type="match status" value="1"/>
</dbReference>
<gene>
    <name evidence="1" type="ORF">P0M35_12425</name>
</gene>
<name>A0AAE3TF17_9BACT</name>
<organism evidence="1 2">
    <name type="scientific">Stygiobacter electus</name>
    <dbReference type="NCBI Taxonomy" id="3032292"/>
    <lineage>
        <taxon>Bacteria</taxon>
        <taxon>Pseudomonadati</taxon>
        <taxon>Ignavibacteriota</taxon>
        <taxon>Ignavibacteria</taxon>
        <taxon>Ignavibacteriales</taxon>
        <taxon>Melioribacteraceae</taxon>
        <taxon>Stygiobacter</taxon>
    </lineage>
</organism>
<dbReference type="Proteomes" id="UP001221302">
    <property type="component" value="Unassembled WGS sequence"/>
</dbReference>
<dbReference type="AlphaFoldDB" id="A0AAE3TF17"/>
<reference evidence="1" key="1">
    <citation type="submission" date="2023-03" db="EMBL/GenBank/DDBJ databases">
        <title>Stygiobacter electus gen. nov., sp. nov., facultatively anaerobic thermotolerant bacterium of the class Ignavibacteria from a well of Yessentuki mineral water deposit.</title>
        <authorList>
            <person name="Podosokorskaya O.A."/>
            <person name="Elcheninov A.G."/>
            <person name="Petrova N.F."/>
            <person name="Zavarzina D.G."/>
            <person name="Kublanov I.V."/>
            <person name="Merkel A.Y."/>
        </authorList>
    </citation>
    <scope>NUCLEOTIDE SEQUENCE</scope>
    <source>
        <strain evidence="1">09-Me</strain>
    </source>
</reference>
<dbReference type="NCBIfam" id="TIGR00022">
    <property type="entry name" value="YhcH/YjgK/YiaL family protein"/>
    <property type="match status" value="1"/>
</dbReference>
<comment type="caution">
    <text evidence="1">The sequence shown here is derived from an EMBL/GenBank/DDBJ whole genome shotgun (WGS) entry which is preliminary data.</text>
</comment>
<sequence>MIYDNIKNISRYFTLGEKFQKALEYLSSTDFSNIENGEYEIDGKNIYAIVNEYQTKPLSAGKWESHKKYADIQFIVSGIEKMGFTESKKTIVLTEYDEDKDVTIHKGEGQFFNVEENHFVIFFTNEIHMPSLAVNIPKQVKKVVIKLAIE</sequence>
<dbReference type="GO" id="GO:0005829">
    <property type="term" value="C:cytosol"/>
    <property type="evidence" value="ECO:0007669"/>
    <property type="project" value="TreeGrafter"/>
</dbReference>
<dbReference type="SUPFAM" id="SSF51197">
    <property type="entry name" value="Clavaminate synthase-like"/>
    <property type="match status" value="1"/>
</dbReference>
<evidence type="ECO:0000313" key="2">
    <source>
        <dbReference type="Proteomes" id="UP001221302"/>
    </source>
</evidence>
<protein>
    <submittedName>
        <fullName evidence="1">YhcH/YjgK/YiaL family protein</fullName>
    </submittedName>
</protein>
<dbReference type="InterPro" id="IPR004375">
    <property type="entry name" value="NanQ/TabA/YiaL"/>
</dbReference>
<dbReference type="InterPro" id="IPR037012">
    <property type="entry name" value="NanQ/TabA/YiaL_sf"/>
</dbReference>
<dbReference type="PANTHER" id="PTHR34986">
    <property type="entry name" value="EVOLVED BETA-GALACTOSIDASE SUBUNIT BETA"/>
    <property type="match status" value="1"/>
</dbReference>
<accession>A0AAE3TF17</accession>
<dbReference type="RefSeq" id="WP_321536733.1">
    <property type="nucleotide sequence ID" value="NZ_JARGDL010000022.1"/>
</dbReference>
<dbReference type="EMBL" id="JARGDL010000022">
    <property type="protein sequence ID" value="MDF1612962.1"/>
    <property type="molecule type" value="Genomic_DNA"/>
</dbReference>
<proteinExistence type="predicted"/>
<dbReference type="PANTHER" id="PTHR34986:SF1">
    <property type="entry name" value="PROTEIN YIAL"/>
    <property type="match status" value="1"/>
</dbReference>
<keyword evidence="2" id="KW-1185">Reference proteome</keyword>